<dbReference type="Gene3D" id="3.40.1620.10">
    <property type="entry name" value="YefM-like domain"/>
    <property type="match status" value="1"/>
</dbReference>
<name>A0AAU8LQB8_9BACT</name>
<proteinExistence type="inferred from homology"/>
<evidence type="ECO:0000256" key="2">
    <source>
        <dbReference type="RuleBase" id="RU362080"/>
    </source>
</evidence>
<dbReference type="EMBL" id="CP159373">
    <property type="protein sequence ID" value="XCN71033.1"/>
    <property type="molecule type" value="Genomic_DNA"/>
</dbReference>
<dbReference type="NCBIfam" id="TIGR01552">
    <property type="entry name" value="phd_fam"/>
    <property type="match status" value="1"/>
</dbReference>
<protein>
    <recommendedName>
        <fullName evidence="2">Antitoxin</fullName>
    </recommendedName>
</protein>
<gene>
    <name evidence="3" type="ORF">Q3M24_11950</name>
</gene>
<dbReference type="PANTHER" id="PTHR35377:SF8">
    <property type="entry name" value="ANTITOXIN VAPB22"/>
    <property type="match status" value="1"/>
</dbReference>
<dbReference type="SUPFAM" id="SSF143120">
    <property type="entry name" value="YefM-like"/>
    <property type="match status" value="1"/>
</dbReference>
<dbReference type="InterPro" id="IPR036165">
    <property type="entry name" value="YefM-like_sf"/>
</dbReference>
<accession>A0AAU8LQB8</accession>
<dbReference type="Pfam" id="PF02604">
    <property type="entry name" value="PhdYeFM_antitox"/>
    <property type="match status" value="1"/>
</dbReference>
<comment type="similarity">
    <text evidence="1 2">Belongs to the phD/YefM antitoxin family.</text>
</comment>
<reference evidence="3" key="1">
    <citation type="journal article" date="2024" name="Syst. Appl. Microbiol.">
        <title>First single-strain enrichments of Electrothrix cable bacteria, description of E. aestuarii sp. nov. and E. rattekaaiensis sp. nov., and proposal of a cable bacteria taxonomy following the rules of the SeqCode.</title>
        <authorList>
            <person name="Plum-Jensen L.E."/>
            <person name="Schramm A."/>
            <person name="Marshall I.P.G."/>
        </authorList>
    </citation>
    <scope>NUCLEOTIDE SEQUENCE</scope>
    <source>
        <strain evidence="3">Rat1</strain>
    </source>
</reference>
<reference evidence="3" key="2">
    <citation type="submission" date="2024-06" db="EMBL/GenBank/DDBJ databases">
        <authorList>
            <person name="Plum-Jensen L.E."/>
            <person name="Schramm A."/>
            <person name="Marshall I.P.G."/>
        </authorList>
    </citation>
    <scope>NUCLEOTIDE SEQUENCE</scope>
    <source>
        <strain evidence="3">Rat1</strain>
    </source>
</reference>
<dbReference type="KEGG" id="eaj:Q3M24_11950"/>
<sequence>MQATSKDLRFHTKKILDAARRGEEVVITFHGKPYAKIVPLDEHRTKDKQNEFCGMWKDREDMKDVEGYVRQLRKGRSF</sequence>
<dbReference type="PANTHER" id="PTHR35377">
    <property type="entry name" value="ANTITOXIN VAPB49-RELATED-RELATED"/>
    <property type="match status" value="1"/>
</dbReference>
<evidence type="ECO:0000313" key="3">
    <source>
        <dbReference type="EMBL" id="XCN71033.1"/>
    </source>
</evidence>
<dbReference type="InterPro" id="IPR006442">
    <property type="entry name" value="Antitoxin_Phd/YefM"/>
</dbReference>
<dbReference type="InterPro" id="IPR051416">
    <property type="entry name" value="phD-YefM_TA_antitoxins"/>
</dbReference>
<evidence type="ECO:0000256" key="1">
    <source>
        <dbReference type="ARBA" id="ARBA00009981"/>
    </source>
</evidence>
<organism evidence="3">
    <name type="scientific">Candidatus Electrothrix aestuarii</name>
    <dbReference type="NCBI Taxonomy" id="3062594"/>
    <lineage>
        <taxon>Bacteria</taxon>
        <taxon>Pseudomonadati</taxon>
        <taxon>Thermodesulfobacteriota</taxon>
        <taxon>Desulfobulbia</taxon>
        <taxon>Desulfobulbales</taxon>
        <taxon>Desulfobulbaceae</taxon>
        <taxon>Candidatus Electrothrix</taxon>
    </lineage>
</organism>
<comment type="function">
    <text evidence="2">Antitoxin component of a type II toxin-antitoxin (TA) system.</text>
</comment>
<dbReference type="AlphaFoldDB" id="A0AAU8LQB8"/>